<dbReference type="RefSeq" id="WP_122627733.1">
    <property type="nucleotide sequence ID" value="NZ_UPPP01000067.1"/>
</dbReference>
<keyword evidence="2" id="KW-1185">Reference proteome</keyword>
<accession>A0A498R6H0</accession>
<dbReference type="Proteomes" id="UP000277811">
    <property type="component" value="Unassembled WGS sequence"/>
</dbReference>
<name>A0A498R6H0_9FIRM</name>
<gene>
    <name evidence="1" type="ORF">LUCI_2025</name>
</gene>
<proteinExistence type="predicted"/>
<dbReference type="AlphaFoldDB" id="A0A498R6H0"/>
<evidence type="ECO:0000313" key="1">
    <source>
        <dbReference type="EMBL" id="VBB06789.1"/>
    </source>
</evidence>
<reference evidence="1 2" key="1">
    <citation type="submission" date="2018-06" db="EMBL/GenBank/DDBJ databases">
        <authorList>
            <person name="Strepis N."/>
        </authorList>
    </citation>
    <scope>NUCLEOTIDE SEQUENCE [LARGE SCALE GENOMIC DNA]</scope>
    <source>
        <strain evidence="1">LUCI</strain>
    </source>
</reference>
<dbReference type="EMBL" id="UPPP01000067">
    <property type="protein sequence ID" value="VBB06789.1"/>
    <property type="molecule type" value="Genomic_DNA"/>
</dbReference>
<sequence length="94" mass="10722">MEPEKIIDDLFELIRQNTSQVAGLDKKLTVLCATLSEREKRCNEHNGIVANHEQRLKNVELWQAAQQGVTGFIQRWGPVIITCGVAVYVEKFVR</sequence>
<protein>
    <submittedName>
        <fullName evidence="1">Uncharacterized protein</fullName>
    </submittedName>
</protein>
<organism evidence="1 2">
    <name type="scientific">Lucifera butyrica</name>
    <dbReference type="NCBI Taxonomy" id="1351585"/>
    <lineage>
        <taxon>Bacteria</taxon>
        <taxon>Bacillati</taxon>
        <taxon>Bacillota</taxon>
        <taxon>Negativicutes</taxon>
        <taxon>Veillonellales</taxon>
        <taxon>Veillonellaceae</taxon>
        <taxon>Lucifera</taxon>
    </lineage>
</organism>
<evidence type="ECO:0000313" key="2">
    <source>
        <dbReference type="Proteomes" id="UP000277811"/>
    </source>
</evidence>